<keyword evidence="2" id="KW-0645">Protease</keyword>
<dbReference type="InterPro" id="IPR016117">
    <property type="entry name" value="ArgJ-like_dom_sf"/>
</dbReference>
<dbReference type="EMBL" id="UIGB01000001">
    <property type="protein sequence ID" value="SUU84420.1"/>
    <property type="molecule type" value="Genomic_DNA"/>
</dbReference>
<organism evidence="2 3">
    <name type="scientific">Afipia felis</name>
    <name type="common">Cat scratch disease bacillus</name>
    <dbReference type="NCBI Taxonomy" id="1035"/>
    <lineage>
        <taxon>Bacteria</taxon>
        <taxon>Pseudomonadati</taxon>
        <taxon>Pseudomonadota</taxon>
        <taxon>Alphaproteobacteria</taxon>
        <taxon>Hyphomicrobiales</taxon>
        <taxon>Nitrobacteraceae</taxon>
        <taxon>Afipia</taxon>
    </lineage>
</organism>
<evidence type="ECO:0000313" key="2">
    <source>
        <dbReference type="EMBL" id="SUU84420.1"/>
    </source>
</evidence>
<sequence length="333" mass="34072">MKNLLTDIEGIKVGHAHDETLASGATAILFDTPAVAALDIRGGGPGTRDSALLDLANTVERIDGLALSGGSAFGLETGGGVQAWLAEQGRGFAIGDARVPIVPGAVVFDLLNGGNKKWGRFAPYRDFGFTAATNATDGMFALGNAGAGYGGTTANFKGGLGSASATTLGGIKVAALAVVNAVGSITVGDGPWFWSAPFEQNGEFGGRGLPQSFTPDMLAPRLKGADRANAGENTTLVVVATDAALTKPQARRLAMLAQTGFARAIYPAHAPLDGDIVFAVSLGDKPVDPLYGLTQLGMEAANVVARAIARGVYEGRALPFADALPAWRDRYGD</sequence>
<reference evidence="2 3" key="1">
    <citation type="submission" date="2018-06" db="EMBL/GenBank/DDBJ databases">
        <authorList>
            <consortium name="Pathogen Informatics"/>
            <person name="Doyle S."/>
        </authorList>
    </citation>
    <scope>NUCLEOTIDE SEQUENCE [LARGE SCALE GENOMIC DNA]</scope>
    <source>
        <strain evidence="2 3">NCTC12722</strain>
    </source>
</reference>
<evidence type="ECO:0000313" key="3">
    <source>
        <dbReference type="Proteomes" id="UP000254343"/>
    </source>
</evidence>
<dbReference type="Pfam" id="PF03576">
    <property type="entry name" value="Peptidase_S58"/>
    <property type="match status" value="1"/>
</dbReference>
<dbReference type="PANTHER" id="PTHR36512">
    <property type="entry name" value="D-AMINOPEPTIDASE"/>
    <property type="match status" value="1"/>
</dbReference>
<dbReference type="Gene3D" id="3.60.70.12">
    <property type="entry name" value="L-amino peptidase D-ALA esterase/amidase"/>
    <property type="match status" value="1"/>
</dbReference>
<dbReference type="AlphaFoldDB" id="A0A380W658"/>
<name>A0A380W658_AFIFE</name>
<dbReference type="CDD" id="cd02252">
    <property type="entry name" value="nylC_like"/>
    <property type="match status" value="1"/>
</dbReference>
<dbReference type="GO" id="GO:0004177">
    <property type="term" value="F:aminopeptidase activity"/>
    <property type="evidence" value="ECO:0007669"/>
    <property type="project" value="UniProtKB-KW"/>
</dbReference>
<accession>A0A380W658</accession>
<dbReference type="OrthoDB" id="9808347at2"/>
<gene>
    <name evidence="2" type="ORF">NCTC12722_01610</name>
</gene>
<keyword evidence="2" id="KW-0378">Hydrolase</keyword>
<comment type="similarity">
    <text evidence="1">Belongs to the peptidase S58 family.</text>
</comment>
<dbReference type="RefSeq" id="WP_002715247.1">
    <property type="nucleotide sequence ID" value="NZ_UFSI01000001.1"/>
</dbReference>
<dbReference type="PANTHER" id="PTHR36512:SF3">
    <property type="entry name" value="BLR5678 PROTEIN"/>
    <property type="match status" value="1"/>
</dbReference>
<evidence type="ECO:0000256" key="1">
    <source>
        <dbReference type="ARBA" id="ARBA00007068"/>
    </source>
</evidence>
<dbReference type="InterPro" id="IPR005321">
    <property type="entry name" value="Peptidase_S58_DmpA"/>
</dbReference>
<protein>
    <submittedName>
        <fullName evidence="2">L-aminopeptidase/D-esterase</fullName>
    </submittedName>
</protein>
<dbReference type="Proteomes" id="UP000254343">
    <property type="component" value="Unassembled WGS sequence"/>
</dbReference>
<dbReference type="SUPFAM" id="SSF56266">
    <property type="entry name" value="DmpA/ArgJ-like"/>
    <property type="match status" value="1"/>
</dbReference>
<keyword evidence="2" id="KW-0031">Aminopeptidase</keyword>
<proteinExistence type="inferred from homology"/>